<dbReference type="OrthoDB" id="9790326at2"/>
<keyword evidence="1" id="KW-1133">Transmembrane helix</keyword>
<feature type="transmembrane region" description="Helical" evidence="1">
    <location>
        <begin position="90"/>
        <end position="109"/>
    </location>
</feature>
<proteinExistence type="predicted"/>
<dbReference type="InterPro" id="IPR009325">
    <property type="entry name" value="DUF983"/>
</dbReference>
<accession>A0A2W1N8V6</accession>
<evidence type="ECO:0000256" key="1">
    <source>
        <dbReference type="SAM" id="Phobius"/>
    </source>
</evidence>
<name>A0A2W1N8V6_9FLAO</name>
<sequence>MLESTKGSQLYSILNQKCPVCQEGDYYINRQAYNLKTFDKSHTHCSYCNHKFEIENGFFFGAMYVSYGLSIAIAVALFMATYVLFPETPYYAYIFIIIIGIVLFTPIAFRLSRIIWMNLFSSYGKREIFNK</sequence>
<gene>
    <name evidence="2" type="ORF">DNU06_16705</name>
</gene>
<keyword evidence="3" id="KW-1185">Reference proteome</keyword>
<dbReference type="AlphaFoldDB" id="A0A2W1N8V6"/>
<evidence type="ECO:0000313" key="2">
    <source>
        <dbReference type="EMBL" id="PZE15685.1"/>
    </source>
</evidence>
<organism evidence="2 3">
    <name type="scientific">Putridiphycobacter roseus</name>
    <dbReference type="NCBI Taxonomy" id="2219161"/>
    <lineage>
        <taxon>Bacteria</taxon>
        <taxon>Pseudomonadati</taxon>
        <taxon>Bacteroidota</taxon>
        <taxon>Flavobacteriia</taxon>
        <taxon>Flavobacteriales</taxon>
        <taxon>Crocinitomicaceae</taxon>
        <taxon>Putridiphycobacter</taxon>
    </lineage>
</organism>
<protein>
    <submittedName>
        <fullName evidence="2">DUF983 domain-containing protein</fullName>
    </submittedName>
</protein>
<comment type="caution">
    <text evidence="2">The sequence shown here is derived from an EMBL/GenBank/DDBJ whole genome shotgun (WGS) entry which is preliminary data.</text>
</comment>
<dbReference type="EMBL" id="QKSB01000019">
    <property type="protein sequence ID" value="PZE15685.1"/>
    <property type="molecule type" value="Genomic_DNA"/>
</dbReference>
<dbReference type="RefSeq" id="WP_111064651.1">
    <property type="nucleotide sequence ID" value="NZ_JBHUCU010000004.1"/>
</dbReference>
<dbReference type="Pfam" id="PF06170">
    <property type="entry name" value="DUF983"/>
    <property type="match status" value="1"/>
</dbReference>
<keyword evidence="1" id="KW-0812">Transmembrane</keyword>
<dbReference type="Proteomes" id="UP000249248">
    <property type="component" value="Unassembled WGS sequence"/>
</dbReference>
<evidence type="ECO:0000313" key="3">
    <source>
        <dbReference type="Proteomes" id="UP000249248"/>
    </source>
</evidence>
<feature type="transmembrane region" description="Helical" evidence="1">
    <location>
        <begin position="58"/>
        <end position="84"/>
    </location>
</feature>
<keyword evidence="1" id="KW-0472">Membrane</keyword>
<reference evidence="2 3" key="1">
    <citation type="submission" date="2018-06" db="EMBL/GenBank/DDBJ databases">
        <title>The draft genome sequence of Crocinitomix sp. SM1701.</title>
        <authorList>
            <person name="Zhang X."/>
        </authorList>
    </citation>
    <scope>NUCLEOTIDE SEQUENCE [LARGE SCALE GENOMIC DNA]</scope>
    <source>
        <strain evidence="2 3">SM1701</strain>
    </source>
</reference>